<name>A0ABP9FV01_9SPHI</name>
<gene>
    <name evidence="2" type="ORF">GCM10023313_21480</name>
</gene>
<dbReference type="Gene3D" id="1.25.40.390">
    <property type="match status" value="1"/>
</dbReference>
<organism evidence="2 3">
    <name type="scientific">Mucilaginibacter defluvii</name>
    <dbReference type="NCBI Taxonomy" id="1196019"/>
    <lineage>
        <taxon>Bacteria</taxon>
        <taxon>Pseudomonadati</taxon>
        <taxon>Bacteroidota</taxon>
        <taxon>Sphingobacteriia</taxon>
        <taxon>Sphingobacteriales</taxon>
        <taxon>Sphingobacteriaceae</taxon>
        <taxon>Mucilaginibacter</taxon>
    </lineage>
</organism>
<accession>A0ABP9FV01</accession>
<feature type="signal peptide" evidence="1">
    <location>
        <begin position="1"/>
        <end position="19"/>
    </location>
</feature>
<sequence>MKKRYIIGFLLAGASLVTSCTKNFEEVNTQPDKLTDELINPNYLMSQAQITFSQTGYDQLLFQSMWMQSLASTFSYYSNGDKYVYGGGGTGYFNRTWNRSYQALSLVYEMKNLIKDKPEYANLEACATILQAMFIQRVTDLHGDAPYSQASQAKNGIFEPVFDKQEDIYRAILSQLEQATAALDASKATPTADLFYGGNIAQWKRLGYSLMLKAAMRLTKVDAATAKTYAEKAYAGGTMSSIADNAKVMTDANGNTSSNSDALLVTDDFREVRWGKTLIDFMKSSNDPRVSAIAEITDGNGKAANEDRTKPGITTYSLQMGMPNGYVTTGGSRDISNAPGYPGATPAASATDAPAPLGKYSRPRLQVYAERTSANFIYTYGESELLLAEAATRGWSTGSAATHYANALTADMASLAQYNTSGAAAVNSAAIATYVAAHPLVSATALEQINMEYYVVTSTTFNFNETFANWRRSGFPVLTPITYAGQFITGQVPRRMPYPTTLLQTNGANYQAAVQRQGPDNFATRVWWDKQ</sequence>
<dbReference type="RefSeq" id="WP_345331197.1">
    <property type="nucleotide sequence ID" value="NZ_BAABJI010000002.1"/>
</dbReference>
<comment type="caution">
    <text evidence="2">The sequence shown here is derived from an EMBL/GenBank/DDBJ whole genome shotgun (WGS) entry which is preliminary data.</text>
</comment>
<dbReference type="InterPro" id="IPR041662">
    <property type="entry name" value="SusD-like_2"/>
</dbReference>
<evidence type="ECO:0000313" key="3">
    <source>
        <dbReference type="Proteomes" id="UP001501436"/>
    </source>
</evidence>
<feature type="chain" id="PRO_5047320242" evidence="1">
    <location>
        <begin position="20"/>
        <end position="531"/>
    </location>
</feature>
<keyword evidence="1" id="KW-0732">Signal</keyword>
<dbReference type="EMBL" id="BAABJI010000002">
    <property type="protein sequence ID" value="GAA4917558.1"/>
    <property type="molecule type" value="Genomic_DNA"/>
</dbReference>
<evidence type="ECO:0000313" key="2">
    <source>
        <dbReference type="EMBL" id="GAA4917558.1"/>
    </source>
</evidence>
<protein>
    <submittedName>
        <fullName evidence="2">SusD/RagB family nutrient-binding outer membrane lipoprotein</fullName>
    </submittedName>
</protein>
<evidence type="ECO:0000256" key="1">
    <source>
        <dbReference type="SAM" id="SignalP"/>
    </source>
</evidence>
<dbReference type="Proteomes" id="UP001501436">
    <property type="component" value="Unassembled WGS sequence"/>
</dbReference>
<dbReference type="PROSITE" id="PS51257">
    <property type="entry name" value="PROKAR_LIPOPROTEIN"/>
    <property type="match status" value="1"/>
</dbReference>
<keyword evidence="2" id="KW-0449">Lipoprotein</keyword>
<dbReference type="InterPro" id="IPR011990">
    <property type="entry name" value="TPR-like_helical_dom_sf"/>
</dbReference>
<keyword evidence="3" id="KW-1185">Reference proteome</keyword>
<reference evidence="3" key="1">
    <citation type="journal article" date="2019" name="Int. J. Syst. Evol. Microbiol.">
        <title>The Global Catalogue of Microorganisms (GCM) 10K type strain sequencing project: providing services to taxonomists for standard genome sequencing and annotation.</title>
        <authorList>
            <consortium name="The Broad Institute Genomics Platform"/>
            <consortium name="The Broad Institute Genome Sequencing Center for Infectious Disease"/>
            <person name="Wu L."/>
            <person name="Ma J."/>
        </authorList>
    </citation>
    <scope>NUCLEOTIDE SEQUENCE [LARGE SCALE GENOMIC DNA]</scope>
    <source>
        <strain evidence="3">JCM 18283</strain>
    </source>
</reference>
<dbReference type="SUPFAM" id="SSF48452">
    <property type="entry name" value="TPR-like"/>
    <property type="match status" value="1"/>
</dbReference>
<proteinExistence type="predicted"/>
<dbReference type="Pfam" id="PF12771">
    <property type="entry name" value="SusD-like_2"/>
    <property type="match status" value="1"/>
</dbReference>